<dbReference type="VEuPathDB" id="FungiDB:SDRG_03024"/>
<dbReference type="InterPro" id="IPR027267">
    <property type="entry name" value="AH/BAR_dom_sf"/>
</dbReference>
<evidence type="ECO:0000313" key="4">
    <source>
        <dbReference type="EMBL" id="EQC39590.1"/>
    </source>
</evidence>
<accession>T0QZW5</accession>
<dbReference type="OrthoDB" id="70940at2759"/>
<feature type="domain" description="SBF1/SBF2" evidence="3">
    <location>
        <begin position="397"/>
        <end position="498"/>
    </location>
</feature>
<dbReference type="STRING" id="1156394.T0QZW5"/>
<dbReference type="RefSeq" id="XP_008606862.1">
    <property type="nucleotide sequence ID" value="XM_008608640.1"/>
</dbReference>
<protein>
    <recommendedName>
        <fullName evidence="3">SBF1/SBF2 domain-containing protein</fullName>
    </recommendedName>
</protein>
<evidence type="ECO:0000259" key="3">
    <source>
        <dbReference type="Pfam" id="PF12335"/>
    </source>
</evidence>
<dbReference type="Proteomes" id="UP000030762">
    <property type="component" value="Unassembled WGS sequence"/>
</dbReference>
<dbReference type="eggNOG" id="ENOG502QUDJ">
    <property type="taxonomic scope" value="Eukaryota"/>
</dbReference>
<sequence length="815" mass="91401">MATTTTLPPPPYMLGERPAPFHAGDGSVTFRQVPYVSVHARIEKGTAVRRHLKKYLESSSHSHSMMAHAFLSDAHVASMQPEEISKSSMDDVFRCLQRYNHTVGTKSMEVAKALSQLASPLDNAGRVKKWNKDNYNIIQKCVQDVAAAEKRMERAIARRDKAIEDHAHWKRICEMNAGAVAMQPNNADCQRALSVSQAKASVAAEEERMGLEEYEDCKNALHSAIEHRDDIVEESTDASQMMEEDRLETMVLILQQFVQVKQSALAAEMESLRDLARMVSATDRSATIQQYILDHMQPDITHRHSKALFLLEWHWKWHLERIELARNEPDDYLALESDALPCLQASGMTVHDVEVMKDFIACCFVEPDLSRMMLDPTKVSTRHRRRFVDPKSKALYRMDTVRKVLVAALNHQRTHSLTLSAQGYEALVASMNLLLHGCMDRGDTKCAKSVMNMAQTFYRVEVDGNTQQYLLDGVVHHPIWQTAHFWGDAVLMSIGEELSRNPMETPWHYWPPAKRASLVLSVHNTVFGQLSTYLYNMAAFKMSKHQIMQFVQNVAFSFELSEDQRIMLLASANGLDTAASSDALALEGGDAAMFTTAIFPEWRKRAPPGRTPLQKMRRGLSKIKGIFDQDSAAQAASTQALLANAQKTSEVWESLFGDDPKKALPPSDAIELTSNAHALSTPSLARVESEDEGRSSRVRRDDEMRRRDSRRGRPQSTNNLHELLQAEANSDTSSMAPSTSPWMPSARKKTRPASERFAHDERFNDTTLLLPSAAPASVPVLHHRESVDATPAPKSYDALSGVAAIRARFEKRGSS</sequence>
<name>T0QZW5_SAPDV</name>
<evidence type="ECO:0000313" key="5">
    <source>
        <dbReference type="Proteomes" id="UP000030762"/>
    </source>
</evidence>
<dbReference type="SUPFAM" id="SSF103657">
    <property type="entry name" value="BAR/IMD domain-like"/>
    <property type="match status" value="1"/>
</dbReference>
<feature type="coiled-coil region" evidence="1">
    <location>
        <begin position="138"/>
        <end position="165"/>
    </location>
</feature>
<feature type="region of interest" description="Disordered" evidence="2">
    <location>
        <begin position="672"/>
        <end position="762"/>
    </location>
</feature>
<dbReference type="GeneID" id="19943751"/>
<dbReference type="InterPro" id="IPR039872">
    <property type="entry name" value="KIAA0513"/>
</dbReference>
<dbReference type="InterPro" id="IPR022096">
    <property type="entry name" value="SBF1/SBF2"/>
</dbReference>
<dbReference type="Gene3D" id="1.20.1270.60">
    <property type="entry name" value="Arfaptin homology (AH) domain/BAR domain"/>
    <property type="match status" value="1"/>
</dbReference>
<reference evidence="4 5" key="1">
    <citation type="submission" date="2012-04" db="EMBL/GenBank/DDBJ databases">
        <title>The Genome Sequence of Saprolegnia declina VS20.</title>
        <authorList>
            <consortium name="The Broad Institute Genome Sequencing Platform"/>
            <person name="Russ C."/>
            <person name="Nusbaum C."/>
            <person name="Tyler B."/>
            <person name="van West P."/>
            <person name="Dieguez-Uribeondo J."/>
            <person name="de Bruijn I."/>
            <person name="Tripathy S."/>
            <person name="Jiang R."/>
            <person name="Young S.K."/>
            <person name="Zeng Q."/>
            <person name="Gargeya S."/>
            <person name="Fitzgerald M."/>
            <person name="Haas B."/>
            <person name="Abouelleil A."/>
            <person name="Alvarado L."/>
            <person name="Arachchi H.M."/>
            <person name="Berlin A."/>
            <person name="Chapman S.B."/>
            <person name="Goldberg J."/>
            <person name="Griggs A."/>
            <person name="Gujja S."/>
            <person name="Hansen M."/>
            <person name="Howarth C."/>
            <person name="Imamovic A."/>
            <person name="Larimer J."/>
            <person name="McCowen C."/>
            <person name="Montmayeur A."/>
            <person name="Murphy C."/>
            <person name="Neiman D."/>
            <person name="Pearson M."/>
            <person name="Priest M."/>
            <person name="Roberts A."/>
            <person name="Saif S."/>
            <person name="Shea T."/>
            <person name="Sisk P."/>
            <person name="Sykes S."/>
            <person name="Wortman J."/>
            <person name="Nusbaum C."/>
            <person name="Birren B."/>
        </authorList>
    </citation>
    <scope>NUCLEOTIDE SEQUENCE [LARGE SCALE GENOMIC DNA]</scope>
    <source>
        <strain evidence="4 5">VS20</strain>
    </source>
</reference>
<keyword evidence="5" id="KW-1185">Reference proteome</keyword>
<evidence type="ECO:0000256" key="2">
    <source>
        <dbReference type="SAM" id="MobiDB-lite"/>
    </source>
</evidence>
<gene>
    <name evidence="4" type="ORF">SDRG_03024</name>
</gene>
<dbReference type="Pfam" id="PF12335">
    <property type="entry name" value="SBF2"/>
    <property type="match status" value="1"/>
</dbReference>
<keyword evidence="1" id="KW-0175">Coiled coil</keyword>
<dbReference type="InParanoid" id="T0QZW5"/>
<dbReference type="AlphaFoldDB" id="T0QZW5"/>
<dbReference type="PANTHER" id="PTHR13663">
    <property type="entry name" value="SIMILAR TO RIKEN CDNA 6430548M08"/>
    <property type="match status" value="1"/>
</dbReference>
<feature type="compositionally biased region" description="Basic and acidic residues" evidence="2">
    <location>
        <begin position="692"/>
        <end position="706"/>
    </location>
</feature>
<feature type="compositionally biased region" description="Basic and acidic residues" evidence="2">
    <location>
        <begin position="752"/>
        <end position="762"/>
    </location>
</feature>
<dbReference type="EMBL" id="JH767138">
    <property type="protein sequence ID" value="EQC39590.1"/>
    <property type="molecule type" value="Genomic_DNA"/>
</dbReference>
<feature type="compositionally biased region" description="Polar residues" evidence="2">
    <location>
        <begin position="727"/>
        <end position="742"/>
    </location>
</feature>
<organism evidence="4 5">
    <name type="scientific">Saprolegnia diclina (strain VS20)</name>
    <dbReference type="NCBI Taxonomy" id="1156394"/>
    <lineage>
        <taxon>Eukaryota</taxon>
        <taxon>Sar</taxon>
        <taxon>Stramenopiles</taxon>
        <taxon>Oomycota</taxon>
        <taxon>Saprolegniomycetes</taxon>
        <taxon>Saprolegniales</taxon>
        <taxon>Saprolegniaceae</taxon>
        <taxon>Saprolegnia</taxon>
    </lineage>
</organism>
<evidence type="ECO:0000256" key="1">
    <source>
        <dbReference type="SAM" id="Coils"/>
    </source>
</evidence>
<feature type="compositionally biased region" description="Polar residues" evidence="2">
    <location>
        <begin position="672"/>
        <end position="683"/>
    </location>
</feature>
<proteinExistence type="predicted"/>
<dbReference type="OMA" id="IMYKFLA"/>
<dbReference type="PANTHER" id="PTHR13663:SF2">
    <property type="entry name" value="SIMILAR TO RIKEN CDNA 6430548M08"/>
    <property type="match status" value="1"/>
</dbReference>